<protein>
    <submittedName>
        <fullName evidence="2">Uncharacterized protein</fullName>
    </submittedName>
</protein>
<keyword evidence="3" id="KW-1185">Reference proteome</keyword>
<proteinExistence type="predicted"/>
<dbReference type="Proteomes" id="UP000800235">
    <property type="component" value="Unassembled WGS sequence"/>
</dbReference>
<dbReference type="EMBL" id="MU007134">
    <property type="protein sequence ID" value="KAF2417719.1"/>
    <property type="molecule type" value="Genomic_DNA"/>
</dbReference>
<keyword evidence="1" id="KW-0812">Transmembrane</keyword>
<organism evidence="2 3">
    <name type="scientific">Tothia fuscella</name>
    <dbReference type="NCBI Taxonomy" id="1048955"/>
    <lineage>
        <taxon>Eukaryota</taxon>
        <taxon>Fungi</taxon>
        <taxon>Dikarya</taxon>
        <taxon>Ascomycota</taxon>
        <taxon>Pezizomycotina</taxon>
        <taxon>Dothideomycetes</taxon>
        <taxon>Pleosporomycetidae</taxon>
        <taxon>Venturiales</taxon>
        <taxon>Cylindrosympodiaceae</taxon>
        <taxon>Tothia</taxon>
    </lineage>
</organism>
<gene>
    <name evidence="2" type="ORF">EJ08DRAFT_69985</name>
</gene>
<keyword evidence="1" id="KW-1133">Transmembrane helix</keyword>
<evidence type="ECO:0000256" key="1">
    <source>
        <dbReference type="SAM" id="Phobius"/>
    </source>
</evidence>
<reference evidence="2" key="1">
    <citation type="journal article" date="2020" name="Stud. Mycol.">
        <title>101 Dothideomycetes genomes: a test case for predicting lifestyles and emergence of pathogens.</title>
        <authorList>
            <person name="Haridas S."/>
            <person name="Albert R."/>
            <person name="Binder M."/>
            <person name="Bloem J."/>
            <person name="Labutti K."/>
            <person name="Salamov A."/>
            <person name="Andreopoulos B."/>
            <person name="Baker S."/>
            <person name="Barry K."/>
            <person name="Bills G."/>
            <person name="Bluhm B."/>
            <person name="Cannon C."/>
            <person name="Castanera R."/>
            <person name="Culley D."/>
            <person name="Daum C."/>
            <person name="Ezra D."/>
            <person name="Gonzalez J."/>
            <person name="Henrissat B."/>
            <person name="Kuo A."/>
            <person name="Liang C."/>
            <person name="Lipzen A."/>
            <person name="Lutzoni F."/>
            <person name="Magnuson J."/>
            <person name="Mondo S."/>
            <person name="Nolan M."/>
            <person name="Ohm R."/>
            <person name="Pangilinan J."/>
            <person name="Park H.-J."/>
            <person name="Ramirez L."/>
            <person name="Alfaro M."/>
            <person name="Sun H."/>
            <person name="Tritt A."/>
            <person name="Yoshinaga Y."/>
            <person name="Zwiers L.-H."/>
            <person name="Turgeon B."/>
            <person name="Goodwin S."/>
            <person name="Spatafora J."/>
            <person name="Crous P."/>
            <person name="Grigoriev I."/>
        </authorList>
    </citation>
    <scope>NUCLEOTIDE SEQUENCE</scope>
    <source>
        <strain evidence="2">CBS 130266</strain>
    </source>
</reference>
<name>A0A9P4TSN9_9PEZI</name>
<evidence type="ECO:0000313" key="2">
    <source>
        <dbReference type="EMBL" id="KAF2417719.1"/>
    </source>
</evidence>
<keyword evidence="1" id="KW-0472">Membrane</keyword>
<comment type="caution">
    <text evidence="2">The sequence shown here is derived from an EMBL/GenBank/DDBJ whole genome shotgun (WGS) entry which is preliminary data.</text>
</comment>
<dbReference type="AlphaFoldDB" id="A0A9P4TSN9"/>
<evidence type="ECO:0000313" key="3">
    <source>
        <dbReference type="Proteomes" id="UP000800235"/>
    </source>
</evidence>
<sequence>MHDTGRKRTARLERVARYSTLLCIRPVFLLTPIAMPTGYTLHAILISFNLPANSFQSRSHARNIQPKVVSAIFIVTISRPIKNNEVEDKVLP</sequence>
<feature type="transmembrane region" description="Helical" evidence="1">
    <location>
        <begin position="21"/>
        <end position="48"/>
    </location>
</feature>
<accession>A0A9P4TSN9</accession>